<dbReference type="InParanoid" id="A0A0U5JBT4"/>
<dbReference type="AlphaFoldDB" id="A0A0U5JBT4"/>
<feature type="domain" description="DUF234" evidence="1">
    <location>
        <begin position="4"/>
        <end position="93"/>
    </location>
</feature>
<reference evidence="3" key="1">
    <citation type="submission" date="2015-09" db="EMBL/GenBank/DDBJ databases">
        <authorList>
            <person name="Bertelli C."/>
        </authorList>
    </citation>
    <scope>NUCLEOTIDE SEQUENCE [LARGE SCALE GENOMIC DNA]</scope>
    <source>
        <strain evidence="3">KNic</strain>
    </source>
</reference>
<dbReference type="EMBL" id="LN879502">
    <property type="protein sequence ID" value="CUI16878.1"/>
    <property type="molecule type" value="Genomic_DNA"/>
</dbReference>
<dbReference type="PATRIC" id="fig|389348.3.peg.1406"/>
<dbReference type="RefSeq" id="WP_059061003.1">
    <property type="nucleotide sequence ID" value="NZ_LN879502.1"/>
</dbReference>
<dbReference type="Proteomes" id="UP000069902">
    <property type="component" value="Chromosome cPNK"/>
</dbReference>
<dbReference type="InterPro" id="IPR004256">
    <property type="entry name" value="DUF234"/>
</dbReference>
<gene>
    <name evidence="2" type="ORF">PNK_1261</name>
</gene>
<name>A0A0U5JBT4_9BACT</name>
<evidence type="ECO:0000313" key="3">
    <source>
        <dbReference type="Proteomes" id="UP000069902"/>
    </source>
</evidence>
<sequence>MRFWFELVASQRSFITKANDSQSIKYLHDSIQRIFSLCWEDLCRLAPSILSQQFEHELIFGTANRYGHKSNLEWDILSESIDKKVLFIGEAKWIINPPNTNCIYKTIEELKAKW</sequence>
<dbReference type="Pfam" id="PF03008">
    <property type="entry name" value="DUF234"/>
    <property type="match status" value="1"/>
</dbReference>
<keyword evidence="3" id="KW-1185">Reference proteome</keyword>
<dbReference type="KEGG" id="pnl:PNK_1261"/>
<evidence type="ECO:0000313" key="2">
    <source>
        <dbReference type="EMBL" id="CUI16878.1"/>
    </source>
</evidence>
<evidence type="ECO:0000259" key="1">
    <source>
        <dbReference type="Pfam" id="PF03008"/>
    </source>
</evidence>
<proteinExistence type="predicted"/>
<protein>
    <recommendedName>
        <fullName evidence="1">DUF234 domain-containing protein</fullName>
    </recommendedName>
</protein>
<accession>A0A0U5JBT4</accession>
<organism evidence="2 3">
    <name type="scientific">Candidatus Protochlamydia naegleriophila</name>
    <dbReference type="NCBI Taxonomy" id="389348"/>
    <lineage>
        <taxon>Bacteria</taxon>
        <taxon>Pseudomonadati</taxon>
        <taxon>Chlamydiota</taxon>
        <taxon>Chlamydiia</taxon>
        <taxon>Parachlamydiales</taxon>
        <taxon>Parachlamydiaceae</taxon>
        <taxon>Candidatus Protochlamydia</taxon>
    </lineage>
</organism>